<feature type="region of interest" description="Disordered" evidence="1">
    <location>
        <begin position="153"/>
        <end position="286"/>
    </location>
</feature>
<reference evidence="2 3" key="1">
    <citation type="submission" date="2019-05" db="EMBL/GenBank/DDBJ databases">
        <title>Mikania micrantha, genome provides insights into the molecular mechanism of rapid growth.</title>
        <authorList>
            <person name="Liu B."/>
        </authorList>
    </citation>
    <scope>NUCLEOTIDE SEQUENCE [LARGE SCALE GENOMIC DNA]</scope>
    <source>
        <strain evidence="2">NLD-2019</strain>
        <tissue evidence="2">Leaf</tissue>
    </source>
</reference>
<feature type="compositionally biased region" description="Basic and acidic residues" evidence="1">
    <location>
        <begin position="225"/>
        <end position="273"/>
    </location>
</feature>
<organism evidence="2 3">
    <name type="scientific">Mikania micrantha</name>
    <name type="common">bitter vine</name>
    <dbReference type="NCBI Taxonomy" id="192012"/>
    <lineage>
        <taxon>Eukaryota</taxon>
        <taxon>Viridiplantae</taxon>
        <taxon>Streptophyta</taxon>
        <taxon>Embryophyta</taxon>
        <taxon>Tracheophyta</taxon>
        <taxon>Spermatophyta</taxon>
        <taxon>Magnoliopsida</taxon>
        <taxon>eudicotyledons</taxon>
        <taxon>Gunneridae</taxon>
        <taxon>Pentapetalae</taxon>
        <taxon>asterids</taxon>
        <taxon>campanulids</taxon>
        <taxon>Asterales</taxon>
        <taxon>Asteraceae</taxon>
        <taxon>Asteroideae</taxon>
        <taxon>Heliantheae alliance</taxon>
        <taxon>Eupatorieae</taxon>
        <taxon>Mikania</taxon>
    </lineage>
</organism>
<feature type="compositionally biased region" description="Basic and acidic residues" evidence="1">
    <location>
        <begin position="9"/>
        <end position="29"/>
    </location>
</feature>
<feature type="region of interest" description="Disordered" evidence="1">
    <location>
        <begin position="1"/>
        <end position="29"/>
    </location>
</feature>
<dbReference type="EMBL" id="SZYD01000012">
    <property type="protein sequence ID" value="KAD4585547.1"/>
    <property type="molecule type" value="Genomic_DNA"/>
</dbReference>
<keyword evidence="3" id="KW-1185">Reference proteome</keyword>
<feature type="compositionally biased region" description="Basic and acidic residues" evidence="1">
    <location>
        <begin position="156"/>
        <end position="180"/>
    </location>
</feature>
<evidence type="ECO:0000313" key="2">
    <source>
        <dbReference type="EMBL" id="KAD4585547.1"/>
    </source>
</evidence>
<dbReference type="AlphaFoldDB" id="A0A5N6NE80"/>
<comment type="caution">
    <text evidence="2">The sequence shown here is derived from an EMBL/GenBank/DDBJ whole genome shotgun (WGS) entry which is preliminary data.</text>
</comment>
<accession>A0A5N6NE80</accession>
<protein>
    <submittedName>
        <fullName evidence="2">Uncharacterized protein</fullName>
    </submittedName>
</protein>
<name>A0A5N6NE80_9ASTR</name>
<gene>
    <name evidence="2" type="ORF">E3N88_23148</name>
</gene>
<sequence>MDPSNFNDVLEHPPEFNRKQNYDGDQNKKVDKKLAINLKSKKNKDTTLTCLRGKGSTSFVELDVAQFQDELSKLKLDDLTSAPTPHQIDDMRRNGTEQVVLGLHRVDNGVVVGMSAQHYPEESDLEGYEVEDQVPNEAGGPMHQNQNTVGMPVQQRENEGRKQATDGDGFKVVKNRKESNMGKGLNSQQGKKRTMTGIDKQGSHKDNTSGSSMPYSSSEPQILRKMGELHSRGSEGRDVDHSVRKARPLKDDRRSKIGRNGKDSSKKAHDRIIRSVTRKSRQQEEDELMPVDILNGDKRAIYNRLKEFQSVRAVDQAKWVQGEWE</sequence>
<evidence type="ECO:0000313" key="3">
    <source>
        <dbReference type="Proteomes" id="UP000326396"/>
    </source>
</evidence>
<evidence type="ECO:0000256" key="1">
    <source>
        <dbReference type="SAM" id="MobiDB-lite"/>
    </source>
</evidence>
<feature type="compositionally biased region" description="Low complexity" evidence="1">
    <location>
        <begin position="209"/>
        <end position="218"/>
    </location>
</feature>
<dbReference type="Proteomes" id="UP000326396">
    <property type="component" value="Linkage Group LG2"/>
</dbReference>
<proteinExistence type="predicted"/>